<feature type="transmembrane region" description="Helical" evidence="1">
    <location>
        <begin position="76"/>
        <end position="96"/>
    </location>
</feature>
<feature type="transmembrane region" description="Helical" evidence="1">
    <location>
        <begin position="108"/>
        <end position="125"/>
    </location>
</feature>
<keyword evidence="1" id="KW-1133">Transmembrane helix</keyword>
<evidence type="ECO:0000256" key="1">
    <source>
        <dbReference type="SAM" id="Phobius"/>
    </source>
</evidence>
<feature type="transmembrane region" description="Helical" evidence="1">
    <location>
        <begin position="44"/>
        <end position="64"/>
    </location>
</feature>
<accession>A0A936ZWS0</accession>
<keyword evidence="4" id="KW-1185">Reference proteome</keyword>
<evidence type="ECO:0000313" key="3">
    <source>
        <dbReference type="EMBL" id="MBL0683676.1"/>
    </source>
</evidence>
<organism evidence="3 4">
    <name type="scientific">Aquimarina mytili</name>
    <dbReference type="NCBI Taxonomy" id="874423"/>
    <lineage>
        <taxon>Bacteria</taxon>
        <taxon>Pseudomonadati</taxon>
        <taxon>Bacteroidota</taxon>
        <taxon>Flavobacteriia</taxon>
        <taxon>Flavobacteriales</taxon>
        <taxon>Flavobacteriaceae</taxon>
        <taxon>Aquimarina</taxon>
    </lineage>
</organism>
<proteinExistence type="predicted"/>
<comment type="caution">
    <text evidence="3">The sequence shown here is derived from an EMBL/GenBank/DDBJ whole genome shotgun (WGS) entry which is preliminary data.</text>
</comment>
<dbReference type="Pfam" id="PF04892">
    <property type="entry name" value="VanZ"/>
    <property type="match status" value="1"/>
</dbReference>
<reference evidence="3" key="1">
    <citation type="submission" date="2021-01" db="EMBL/GenBank/DDBJ databases">
        <authorList>
            <person name="Zhong Y.L."/>
        </authorList>
    </citation>
    <scope>NUCLEOTIDE SEQUENCE</scope>
    <source>
        <strain evidence="3">KCTC 23302</strain>
    </source>
</reference>
<sequence>MGIKKLLGHKYLFLLVILSTSIITWASLAKFVNPVGFNVKGSDKIAHCIAYFVFALVWFVFFFFSNNGKTSFIQSIVRTFIVCFFYGVLMESLQFLLTSYRSFEWFDVLANTSGIIFAVLFLKVLENKLVSFKKNQ</sequence>
<feature type="transmembrane region" description="Helical" evidence="1">
    <location>
        <begin position="12"/>
        <end position="32"/>
    </location>
</feature>
<name>A0A936ZWS0_9FLAO</name>
<dbReference type="EMBL" id="JAERQJ010000003">
    <property type="protein sequence ID" value="MBL0683676.1"/>
    <property type="molecule type" value="Genomic_DNA"/>
</dbReference>
<evidence type="ECO:0000313" key="4">
    <source>
        <dbReference type="Proteomes" id="UP000651057"/>
    </source>
</evidence>
<dbReference type="PANTHER" id="PTHR28008:SF1">
    <property type="entry name" value="DOMAIN PROTEIN, PUTATIVE (AFU_ORTHOLOGUE AFUA_3G10980)-RELATED"/>
    <property type="match status" value="1"/>
</dbReference>
<dbReference type="PANTHER" id="PTHR28008">
    <property type="entry name" value="DOMAIN PROTEIN, PUTATIVE (AFU_ORTHOLOGUE AFUA_3G10980)-RELATED"/>
    <property type="match status" value="1"/>
</dbReference>
<keyword evidence="1" id="KW-0812">Transmembrane</keyword>
<feature type="domain" description="VanZ-like" evidence="2">
    <location>
        <begin position="42"/>
        <end position="125"/>
    </location>
</feature>
<dbReference type="InterPro" id="IPR006976">
    <property type="entry name" value="VanZ-like"/>
</dbReference>
<evidence type="ECO:0000259" key="2">
    <source>
        <dbReference type="Pfam" id="PF04892"/>
    </source>
</evidence>
<dbReference type="NCBIfam" id="NF037970">
    <property type="entry name" value="vanZ_1"/>
    <property type="match status" value="1"/>
</dbReference>
<keyword evidence="1" id="KW-0472">Membrane</keyword>
<dbReference type="Proteomes" id="UP000651057">
    <property type="component" value="Unassembled WGS sequence"/>
</dbReference>
<gene>
    <name evidence="3" type="ORF">JJQ60_09125</name>
</gene>
<dbReference type="RefSeq" id="WP_201918885.1">
    <property type="nucleotide sequence ID" value="NZ_BAABAX010000005.1"/>
</dbReference>
<protein>
    <submittedName>
        <fullName evidence="3">VanZ family protein</fullName>
    </submittedName>
</protein>
<dbReference type="AlphaFoldDB" id="A0A936ZWS0"/>